<dbReference type="EMBL" id="KE524849">
    <property type="protein sequence ID" value="KFB37617.1"/>
    <property type="molecule type" value="Genomic_DNA"/>
</dbReference>
<feature type="region of interest" description="Disordered" evidence="1">
    <location>
        <begin position="47"/>
        <end position="68"/>
    </location>
</feature>
<gene>
    <name evidence="2" type="ORF">ZHAS_00004891</name>
</gene>
<dbReference type="AlphaFoldDB" id="A0A084VI23"/>
<evidence type="ECO:0000313" key="3">
    <source>
        <dbReference type="EnsemblMetazoa" id="ASIC004891-PA"/>
    </source>
</evidence>
<keyword evidence="4" id="KW-1185">Reference proteome</keyword>
<accession>A0A084VI23</accession>
<organism evidence="2">
    <name type="scientific">Anopheles sinensis</name>
    <name type="common">Mosquito</name>
    <dbReference type="NCBI Taxonomy" id="74873"/>
    <lineage>
        <taxon>Eukaryota</taxon>
        <taxon>Metazoa</taxon>
        <taxon>Ecdysozoa</taxon>
        <taxon>Arthropoda</taxon>
        <taxon>Hexapoda</taxon>
        <taxon>Insecta</taxon>
        <taxon>Pterygota</taxon>
        <taxon>Neoptera</taxon>
        <taxon>Endopterygota</taxon>
        <taxon>Diptera</taxon>
        <taxon>Nematocera</taxon>
        <taxon>Culicoidea</taxon>
        <taxon>Culicidae</taxon>
        <taxon>Anophelinae</taxon>
        <taxon>Anopheles</taxon>
    </lineage>
</organism>
<evidence type="ECO:0000313" key="2">
    <source>
        <dbReference type="EMBL" id="KFB37617.1"/>
    </source>
</evidence>
<dbReference type="EnsemblMetazoa" id="ASIC004891-RA">
    <property type="protein sequence ID" value="ASIC004891-PA"/>
    <property type="gene ID" value="ASIC004891"/>
</dbReference>
<proteinExistence type="predicted"/>
<evidence type="ECO:0000313" key="4">
    <source>
        <dbReference type="Proteomes" id="UP000030765"/>
    </source>
</evidence>
<dbReference type="EMBL" id="ATLV01013264">
    <property type="status" value="NOT_ANNOTATED_CDS"/>
    <property type="molecule type" value="Genomic_DNA"/>
</dbReference>
<name>A0A084VI23_ANOSI</name>
<evidence type="ECO:0000256" key="1">
    <source>
        <dbReference type="SAM" id="MobiDB-lite"/>
    </source>
</evidence>
<dbReference type="VEuPathDB" id="VectorBase:ASIC004891"/>
<sequence>MLPTLALSKLRNHPIQRLLPIPHEPPPHQVRVDEFVKAKIDERAATPYGFPRELPPATLEKPSGESQQSLVIGARADVNGVTVLE</sequence>
<reference evidence="3" key="2">
    <citation type="submission" date="2020-05" db="UniProtKB">
        <authorList>
            <consortium name="EnsemblMetazoa"/>
        </authorList>
    </citation>
    <scope>IDENTIFICATION</scope>
</reference>
<protein>
    <submittedName>
        <fullName evidence="2 3">Uncharacterized protein</fullName>
    </submittedName>
</protein>
<reference evidence="2 4" key="1">
    <citation type="journal article" date="2014" name="BMC Genomics">
        <title>Genome sequence of Anopheles sinensis provides insight into genetics basis of mosquito competence for malaria parasites.</title>
        <authorList>
            <person name="Zhou D."/>
            <person name="Zhang D."/>
            <person name="Ding G."/>
            <person name="Shi L."/>
            <person name="Hou Q."/>
            <person name="Ye Y."/>
            <person name="Xu Y."/>
            <person name="Zhou H."/>
            <person name="Xiong C."/>
            <person name="Li S."/>
            <person name="Yu J."/>
            <person name="Hong S."/>
            <person name="Yu X."/>
            <person name="Zou P."/>
            <person name="Chen C."/>
            <person name="Chang X."/>
            <person name="Wang W."/>
            <person name="Lv Y."/>
            <person name="Sun Y."/>
            <person name="Ma L."/>
            <person name="Shen B."/>
            <person name="Zhu C."/>
        </authorList>
    </citation>
    <scope>NUCLEOTIDE SEQUENCE [LARGE SCALE GENOMIC DNA]</scope>
</reference>
<dbReference type="Proteomes" id="UP000030765">
    <property type="component" value="Unassembled WGS sequence"/>
</dbReference>